<sequence length="274" mass="28027">MTRTTDSLATLRTLDPADSDVDPHTPGARATLERILATDPGQRHDHEPAKARSRRGVRVVAVASATVVTAGTVFVVIPSLTGGDDAFATWTAVPSSVSSEDAADAAGDCRDAQQDGPAQAGGTAPDFSDDLRRAELAIAERRGEWTLVTFAGTGGFSATCITDESAPLFRDWFGSIGAPAAYTAPGPRDVVATDLGAGEADAGELSVAAGIVGSEVTGVSYRSASHGEVVATVSGGRFALWFPGDELDGAGGAGVGLHVTYRDGSTAELRLDLR</sequence>
<gene>
    <name evidence="3" type="ORF">CLV30_10982</name>
</gene>
<keyword evidence="4" id="KW-1185">Reference proteome</keyword>
<dbReference type="AlphaFoldDB" id="A0A2P8DZX9"/>
<dbReference type="EMBL" id="PYGE01000009">
    <property type="protein sequence ID" value="PSL02775.1"/>
    <property type="molecule type" value="Genomic_DNA"/>
</dbReference>
<accession>A0A2P8DZX9</accession>
<organism evidence="3 4">
    <name type="scientific">Haloactinopolyspora alba</name>
    <dbReference type="NCBI Taxonomy" id="648780"/>
    <lineage>
        <taxon>Bacteria</taxon>
        <taxon>Bacillati</taxon>
        <taxon>Actinomycetota</taxon>
        <taxon>Actinomycetes</taxon>
        <taxon>Jiangellales</taxon>
        <taxon>Jiangellaceae</taxon>
        <taxon>Haloactinopolyspora</taxon>
    </lineage>
</organism>
<evidence type="ECO:0000256" key="1">
    <source>
        <dbReference type="SAM" id="MobiDB-lite"/>
    </source>
</evidence>
<evidence type="ECO:0000256" key="2">
    <source>
        <dbReference type="SAM" id="Phobius"/>
    </source>
</evidence>
<reference evidence="3 4" key="1">
    <citation type="submission" date="2018-03" db="EMBL/GenBank/DDBJ databases">
        <title>Genomic Encyclopedia of Archaeal and Bacterial Type Strains, Phase II (KMG-II): from individual species to whole genera.</title>
        <authorList>
            <person name="Goeker M."/>
        </authorList>
    </citation>
    <scope>NUCLEOTIDE SEQUENCE [LARGE SCALE GENOMIC DNA]</scope>
    <source>
        <strain evidence="3 4">DSM 45211</strain>
    </source>
</reference>
<feature type="region of interest" description="Disordered" evidence="1">
    <location>
        <begin position="1"/>
        <end position="26"/>
    </location>
</feature>
<dbReference type="Proteomes" id="UP000243528">
    <property type="component" value="Unassembled WGS sequence"/>
</dbReference>
<feature type="region of interest" description="Disordered" evidence="1">
    <location>
        <begin position="99"/>
        <end position="127"/>
    </location>
</feature>
<dbReference type="RefSeq" id="WP_106537778.1">
    <property type="nucleotide sequence ID" value="NZ_PYGE01000009.1"/>
</dbReference>
<evidence type="ECO:0000313" key="3">
    <source>
        <dbReference type="EMBL" id="PSL02775.1"/>
    </source>
</evidence>
<comment type="caution">
    <text evidence="3">The sequence shown here is derived from an EMBL/GenBank/DDBJ whole genome shotgun (WGS) entry which is preliminary data.</text>
</comment>
<keyword evidence="2" id="KW-0812">Transmembrane</keyword>
<dbReference type="OrthoDB" id="3293457at2"/>
<feature type="compositionally biased region" description="Polar residues" evidence="1">
    <location>
        <begin position="1"/>
        <end position="10"/>
    </location>
</feature>
<feature type="transmembrane region" description="Helical" evidence="2">
    <location>
        <begin position="59"/>
        <end position="77"/>
    </location>
</feature>
<proteinExistence type="predicted"/>
<keyword evidence="2" id="KW-1133">Transmembrane helix</keyword>
<evidence type="ECO:0000313" key="4">
    <source>
        <dbReference type="Proteomes" id="UP000243528"/>
    </source>
</evidence>
<name>A0A2P8DZX9_9ACTN</name>
<keyword evidence="2" id="KW-0472">Membrane</keyword>
<protein>
    <submittedName>
        <fullName evidence="3">Uncharacterized protein</fullName>
    </submittedName>
</protein>